<dbReference type="EMBL" id="LCGH01000006">
    <property type="protein sequence ID" value="KKT11400.1"/>
    <property type="molecule type" value="Genomic_DNA"/>
</dbReference>
<accession>A0A0G1EN42</accession>
<protein>
    <recommendedName>
        <fullName evidence="1">Transcriptional repressor PaaX-like central Cas2-like domain-containing protein</fullName>
    </recommendedName>
</protein>
<gene>
    <name evidence="2" type="ORF">UV91_C0006G0029</name>
</gene>
<dbReference type="Pfam" id="PF20803">
    <property type="entry name" value="PaaX_M"/>
    <property type="match status" value="1"/>
</dbReference>
<organism evidence="2 3">
    <name type="scientific">Candidatus Nomurabacteria bacterium GW2011_GWF2_43_24</name>
    <dbReference type="NCBI Taxonomy" id="1618778"/>
    <lineage>
        <taxon>Bacteria</taxon>
        <taxon>Candidatus Nomuraibacteriota</taxon>
    </lineage>
</organism>
<dbReference type="AlphaFoldDB" id="A0A0G1EN42"/>
<evidence type="ECO:0000259" key="1">
    <source>
        <dbReference type="Pfam" id="PF20803"/>
    </source>
</evidence>
<evidence type="ECO:0000313" key="3">
    <source>
        <dbReference type="Proteomes" id="UP000033907"/>
    </source>
</evidence>
<proteinExistence type="predicted"/>
<dbReference type="Gene3D" id="3.30.70.2650">
    <property type="match status" value="1"/>
</dbReference>
<name>A0A0G1EN42_9BACT</name>
<dbReference type="PANTHER" id="PTHR30319:SF1">
    <property type="entry name" value="TRANSCRIPTIONAL REPRESSOR PAAX"/>
    <property type="match status" value="1"/>
</dbReference>
<dbReference type="GO" id="GO:0006351">
    <property type="term" value="P:DNA-templated transcription"/>
    <property type="evidence" value="ECO:0007669"/>
    <property type="project" value="TreeGrafter"/>
</dbReference>
<comment type="caution">
    <text evidence="2">The sequence shown here is derived from an EMBL/GenBank/DDBJ whole genome shotgun (WGS) entry which is preliminary data.</text>
</comment>
<feature type="domain" description="Transcriptional repressor PaaX-like central Cas2-like" evidence="1">
    <location>
        <begin position="104"/>
        <end position="176"/>
    </location>
</feature>
<dbReference type="InterPro" id="IPR048846">
    <property type="entry name" value="PaaX-like_central"/>
</dbReference>
<dbReference type="Proteomes" id="UP000033907">
    <property type="component" value="Unassembled WGS sequence"/>
</dbReference>
<sequence>MRIIDKESNSGKIIRALGMGIGITVALSNRRTSYKMTKLLVKEIFHLNEKPKNISYYFLKLRKQKLVEFEEQSDGCTKIVLTESGKNIFLRFNYEKLEIKKPRIWDRNFRMIIFDIPEKKKSARDSLREKLKELGCIKLNDSVWVYPYPCQEEIDFVANYWKVGKYVHFVLAKDITNREILERAFRL</sequence>
<reference evidence="2 3" key="1">
    <citation type="journal article" date="2015" name="Nature">
        <title>rRNA introns, odd ribosomes, and small enigmatic genomes across a large radiation of phyla.</title>
        <authorList>
            <person name="Brown C.T."/>
            <person name="Hug L.A."/>
            <person name="Thomas B.C."/>
            <person name="Sharon I."/>
            <person name="Castelle C.J."/>
            <person name="Singh A."/>
            <person name="Wilkins M.J."/>
            <person name="Williams K.H."/>
            <person name="Banfield J.F."/>
        </authorList>
    </citation>
    <scope>NUCLEOTIDE SEQUENCE [LARGE SCALE GENOMIC DNA]</scope>
</reference>
<dbReference type="PANTHER" id="PTHR30319">
    <property type="entry name" value="PHENYLACETIC ACID REGULATOR-RELATED TRANSCRIPTIONAL REPRESSOR"/>
    <property type="match status" value="1"/>
</dbReference>
<evidence type="ECO:0000313" key="2">
    <source>
        <dbReference type="EMBL" id="KKT11400.1"/>
    </source>
</evidence>